<feature type="transmembrane region" description="Helical" evidence="1">
    <location>
        <begin position="12"/>
        <end position="36"/>
    </location>
</feature>
<reference evidence="2" key="1">
    <citation type="submission" date="2022-11" db="EMBL/GenBank/DDBJ databases">
        <title>Methylomonas rapida sp. nov., Carotenoid-Producing Obligate Methanotrophs with High Growth Characteristics and Biotechnological Potential.</title>
        <authorList>
            <person name="Tikhonova E.N."/>
            <person name="Suleimanov R.Z."/>
            <person name="Miroshnikov K."/>
            <person name="Oshkin I.Y."/>
            <person name="Belova S.E."/>
            <person name="Danilova O.V."/>
            <person name="Ashikhmin A."/>
            <person name="Konopkin A."/>
            <person name="But S.Y."/>
            <person name="Khmelenina V.N."/>
            <person name="Kuznetsov N."/>
            <person name="Pimenov N.V."/>
            <person name="Dedysh S.N."/>
        </authorList>
    </citation>
    <scope>NUCLEOTIDE SEQUENCE</scope>
    <source>
        <strain evidence="2">MP1</strain>
    </source>
</reference>
<accession>A0ABY7GFW1</accession>
<dbReference type="EMBL" id="CP113517">
    <property type="protein sequence ID" value="WAR44157.1"/>
    <property type="molecule type" value="Genomic_DNA"/>
</dbReference>
<keyword evidence="1" id="KW-0812">Transmembrane</keyword>
<keyword evidence="1" id="KW-1133">Transmembrane helix</keyword>
<dbReference type="Proteomes" id="UP001162780">
    <property type="component" value="Chromosome"/>
</dbReference>
<evidence type="ECO:0000313" key="3">
    <source>
        <dbReference type="Proteomes" id="UP001162780"/>
    </source>
</evidence>
<name>A0ABY7GFW1_9GAMM</name>
<evidence type="ECO:0000313" key="2">
    <source>
        <dbReference type="EMBL" id="WAR44157.1"/>
    </source>
</evidence>
<gene>
    <name evidence="2" type="ORF">NM686_017540</name>
</gene>
<keyword evidence="3" id="KW-1185">Reference proteome</keyword>
<evidence type="ECO:0008006" key="4">
    <source>
        <dbReference type="Google" id="ProtNLM"/>
    </source>
</evidence>
<sequence length="116" mass="13319">MINAAQLKCFALFPLFALIDFGPVSPWCLMGLYIVLMRPEWFLHLVKRIYSHPRHSAFITTKQTRIARFMSFLALLGLLIIDIAPLPVSSLLALAILLVKPKWFYRTVIDIYGEIV</sequence>
<feature type="transmembrane region" description="Helical" evidence="1">
    <location>
        <begin position="72"/>
        <end position="99"/>
    </location>
</feature>
<evidence type="ECO:0000256" key="1">
    <source>
        <dbReference type="SAM" id="Phobius"/>
    </source>
</evidence>
<proteinExistence type="predicted"/>
<organism evidence="2 3">
    <name type="scientific">Methylomonas rapida</name>
    <dbReference type="NCBI Taxonomy" id="2963939"/>
    <lineage>
        <taxon>Bacteria</taxon>
        <taxon>Pseudomonadati</taxon>
        <taxon>Pseudomonadota</taxon>
        <taxon>Gammaproteobacteria</taxon>
        <taxon>Methylococcales</taxon>
        <taxon>Methylococcaceae</taxon>
        <taxon>Methylomonas</taxon>
    </lineage>
</organism>
<protein>
    <recommendedName>
        <fullName evidence="4">Inner membrane protein</fullName>
    </recommendedName>
</protein>
<dbReference type="RefSeq" id="WP_255189145.1">
    <property type="nucleotide sequence ID" value="NZ_CP113517.1"/>
</dbReference>
<keyword evidence="1" id="KW-0472">Membrane</keyword>